<comment type="caution">
    <text evidence="1">The sequence shown here is derived from an EMBL/GenBank/DDBJ whole genome shotgun (WGS) entry which is preliminary data.</text>
</comment>
<proteinExistence type="predicted"/>
<keyword evidence="2" id="KW-1185">Reference proteome</keyword>
<gene>
    <name evidence="1" type="ORF">HNR05_000969</name>
</gene>
<dbReference type="Proteomes" id="UP000537260">
    <property type="component" value="Unassembled WGS sequence"/>
</dbReference>
<evidence type="ECO:0000313" key="1">
    <source>
        <dbReference type="EMBL" id="NYJ19178.1"/>
    </source>
</evidence>
<accession>A0A7Z0J5T4</accession>
<dbReference type="EMBL" id="JACCFM010000001">
    <property type="protein sequence ID" value="NYJ19178.1"/>
    <property type="molecule type" value="Genomic_DNA"/>
</dbReference>
<protein>
    <submittedName>
        <fullName evidence="1">Uncharacterized protein</fullName>
    </submittedName>
</protein>
<reference evidence="1 2" key="1">
    <citation type="submission" date="2020-07" db="EMBL/GenBank/DDBJ databases">
        <title>Sequencing the genomes of 1000 actinobacteria strains.</title>
        <authorList>
            <person name="Klenk H.-P."/>
        </authorList>
    </citation>
    <scope>NUCLEOTIDE SEQUENCE [LARGE SCALE GENOMIC DNA]</scope>
    <source>
        <strain evidence="1 2">LI1</strain>
    </source>
</reference>
<organism evidence="1 2">
    <name type="scientific">Glaciibacter psychrotolerans</name>
    <dbReference type="NCBI Taxonomy" id="670054"/>
    <lineage>
        <taxon>Bacteria</taxon>
        <taxon>Bacillati</taxon>
        <taxon>Actinomycetota</taxon>
        <taxon>Actinomycetes</taxon>
        <taxon>Micrococcales</taxon>
        <taxon>Microbacteriaceae</taxon>
        <taxon>Glaciibacter</taxon>
    </lineage>
</organism>
<sequence length="67" mass="7633">MKWVNAFCKHRHVRCVHGDEIIARGFRRVACLDCDGSLEGPLPQFCYVTGEYHPYAVPTPPDESEAR</sequence>
<name>A0A7Z0J5T4_9MICO</name>
<evidence type="ECO:0000313" key="2">
    <source>
        <dbReference type="Proteomes" id="UP000537260"/>
    </source>
</evidence>
<dbReference type="AlphaFoldDB" id="A0A7Z0J5T4"/>